<dbReference type="Proteomes" id="UP001203284">
    <property type="component" value="Unassembled WGS sequence"/>
</dbReference>
<reference evidence="2 3" key="1">
    <citation type="submission" date="2022-04" db="EMBL/GenBank/DDBJ databases">
        <authorList>
            <person name="Grouzdev D.S."/>
            <person name="Pantiukh K.S."/>
            <person name="Krutkina M.S."/>
        </authorList>
    </citation>
    <scope>NUCLEOTIDE SEQUENCE [LARGE SCALE GENOMIC DNA]</scope>
    <source>
        <strain evidence="2 3">6x-1</strain>
    </source>
</reference>
<keyword evidence="2" id="KW-0378">Hydrolase</keyword>
<dbReference type="GO" id="GO:0006508">
    <property type="term" value="P:proteolysis"/>
    <property type="evidence" value="ECO:0007669"/>
    <property type="project" value="UniProtKB-KW"/>
</dbReference>
<dbReference type="SUPFAM" id="SSF50494">
    <property type="entry name" value="Trypsin-like serine proteases"/>
    <property type="match status" value="1"/>
</dbReference>
<keyword evidence="1" id="KW-0732">Signal</keyword>
<evidence type="ECO:0000256" key="1">
    <source>
        <dbReference type="SAM" id="SignalP"/>
    </source>
</evidence>
<name>A0ABT0DDL1_9HYPH</name>
<proteinExistence type="predicted"/>
<protein>
    <submittedName>
        <fullName evidence="2">Serine protease</fullName>
    </submittedName>
</protein>
<dbReference type="Pfam" id="PF13365">
    <property type="entry name" value="Trypsin_2"/>
    <property type="match status" value="1"/>
</dbReference>
<evidence type="ECO:0000313" key="2">
    <source>
        <dbReference type="EMBL" id="MCK0198056.1"/>
    </source>
</evidence>
<dbReference type="InterPro" id="IPR009003">
    <property type="entry name" value="Peptidase_S1_PA"/>
</dbReference>
<dbReference type="Gene3D" id="2.40.10.120">
    <property type="match status" value="1"/>
</dbReference>
<dbReference type="EMBL" id="JALKCH010000009">
    <property type="protein sequence ID" value="MCK0198056.1"/>
    <property type="molecule type" value="Genomic_DNA"/>
</dbReference>
<sequence length="295" mass="29808">MARGGVSKFGRLVRPACAVIAVMGLSAGPALAYDPAPRKPTKGGDLAPSAIIIGQDGRLSMDDYARTYQMSPATVKSRFGATGIVRCGTAVGTGQLVGSSGVLVTAAHVIFEPGGRPRGTGANCTFQIDAGGRRQVVPINVAGVVCGSTEPYATPAVRDWAVLPLEHAVIGAQPYRLAGSMPVPGKLVLAAAARSGGVENHSLEQCNARTVTERSPSGTREVAIDCNAEGGTSGAALLTPAGGFLGVYVGFRSAHPGEPGPFSTSHYNFGVTADGAMQRAIAEVSGGAQAVATAH</sequence>
<keyword evidence="2" id="KW-0645">Protease</keyword>
<feature type="chain" id="PRO_5045367925" evidence="1">
    <location>
        <begin position="33"/>
        <end position="295"/>
    </location>
</feature>
<keyword evidence="3" id="KW-1185">Reference proteome</keyword>
<evidence type="ECO:0000313" key="3">
    <source>
        <dbReference type="Proteomes" id="UP001203284"/>
    </source>
</evidence>
<gene>
    <name evidence="2" type="ORF">MWN34_14165</name>
</gene>
<dbReference type="RefSeq" id="WP_247029959.1">
    <property type="nucleotide sequence ID" value="NZ_JALKCH010000009.1"/>
</dbReference>
<comment type="caution">
    <text evidence="2">The sequence shown here is derived from an EMBL/GenBank/DDBJ whole genome shotgun (WGS) entry which is preliminary data.</text>
</comment>
<accession>A0ABT0DDL1</accession>
<dbReference type="GO" id="GO:0008233">
    <property type="term" value="F:peptidase activity"/>
    <property type="evidence" value="ECO:0007669"/>
    <property type="project" value="UniProtKB-KW"/>
</dbReference>
<feature type="signal peptide" evidence="1">
    <location>
        <begin position="1"/>
        <end position="32"/>
    </location>
</feature>
<organism evidence="2 3">
    <name type="scientific">Ancylobacter crimeensis</name>
    <dbReference type="NCBI Taxonomy" id="2579147"/>
    <lineage>
        <taxon>Bacteria</taxon>
        <taxon>Pseudomonadati</taxon>
        <taxon>Pseudomonadota</taxon>
        <taxon>Alphaproteobacteria</taxon>
        <taxon>Hyphomicrobiales</taxon>
        <taxon>Xanthobacteraceae</taxon>
        <taxon>Ancylobacter</taxon>
    </lineage>
</organism>